<gene>
    <name evidence="2" type="ORF">ANI02nite_00210</name>
</gene>
<dbReference type="InterPro" id="IPR010877">
    <property type="entry name" value="Phage_Mu_Gp46"/>
</dbReference>
<evidence type="ECO:0000256" key="1">
    <source>
        <dbReference type="SAM" id="MobiDB-lite"/>
    </source>
</evidence>
<dbReference type="RefSeq" id="WP_026396338.1">
    <property type="nucleotide sequence ID" value="NZ_AUBI01000001.1"/>
</dbReference>
<evidence type="ECO:0000313" key="2">
    <source>
        <dbReference type="EMBL" id="GEN58137.1"/>
    </source>
</evidence>
<dbReference type="Pfam" id="PF07409">
    <property type="entry name" value="GP46"/>
    <property type="match status" value="1"/>
</dbReference>
<sequence length="167" mass="18120">MDIAVIWNVAKARGDWTISSGDLALDNPLRSAVMVSLFSDRVAPDQPSQTDQAVGITPPGNAANSGKNDRRGWWGDAYEPDQIPIGSRLWQLQRAVKAGDTAILRDLKQMVIEALVWMKNDGVVTTIAVDTAWSATSANVVEFSVTLTEPGSAGPQTFFFSWAWEGL</sequence>
<dbReference type="OrthoDB" id="5677166at2"/>
<evidence type="ECO:0008006" key="4">
    <source>
        <dbReference type="Google" id="ProtNLM"/>
    </source>
</evidence>
<reference evidence="2 3" key="1">
    <citation type="submission" date="2019-07" db="EMBL/GenBank/DDBJ databases">
        <title>Whole genome shotgun sequence of Acetobacter nitrogenifigens NBRC 105050.</title>
        <authorList>
            <person name="Hosoyama A."/>
            <person name="Uohara A."/>
            <person name="Ohji S."/>
            <person name="Ichikawa N."/>
        </authorList>
    </citation>
    <scope>NUCLEOTIDE SEQUENCE [LARGE SCALE GENOMIC DNA]</scope>
    <source>
        <strain evidence="2 3">NBRC 105050</strain>
    </source>
</reference>
<name>A0A511X592_9PROT</name>
<keyword evidence="3" id="KW-1185">Reference proteome</keyword>
<dbReference type="EMBL" id="BJYF01000001">
    <property type="protein sequence ID" value="GEN58137.1"/>
    <property type="molecule type" value="Genomic_DNA"/>
</dbReference>
<evidence type="ECO:0000313" key="3">
    <source>
        <dbReference type="Proteomes" id="UP000321635"/>
    </source>
</evidence>
<proteinExistence type="predicted"/>
<dbReference type="STRING" id="1120919.GCA_000429165_00022"/>
<comment type="caution">
    <text evidence="2">The sequence shown here is derived from an EMBL/GenBank/DDBJ whole genome shotgun (WGS) entry which is preliminary data.</text>
</comment>
<protein>
    <recommendedName>
        <fullName evidence="4">Bacteriophage protein</fullName>
    </recommendedName>
</protein>
<accession>A0A511X592</accession>
<feature type="region of interest" description="Disordered" evidence="1">
    <location>
        <begin position="44"/>
        <end position="70"/>
    </location>
</feature>
<dbReference type="Proteomes" id="UP000321635">
    <property type="component" value="Unassembled WGS sequence"/>
</dbReference>
<dbReference type="AlphaFoldDB" id="A0A511X592"/>
<organism evidence="2 3">
    <name type="scientific">Acetobacter nitrogenifigens DSM 23921 = NBRC 105050</name>
    <dbReference type="NCBI Taxonomy" id="1120919"/>
    <lineage>
        <taxon>Bacteria</taxon>
        <taxon>Pseudomonadati</taxon>
        <taxon>Pseudomonadota</taxon>
        <taxon>Alphaproteobacteria</taxon>
        <taxon>Acetobacterales</taxon>
        <taxon>Acetobacteraceae</taxon>
        <taxon>Acetobacter</taxon>
    </lineage>
</organism>